<organism evidence="1 2">
    <name type="scientific">Paramecium sonneborni</name>
    <dbReference type="NCBI Taxonomy" id="65129"/>
    <lineage>
        <taxon>Eukaryota</taxon>
        <taxon>Sar</taxon>
        <taxon>Alveolata</taxon>
        <taxon>Ciliophora</taxon>
        <taxon>Intramacronucleata</taxon>
        <taxon>Oligohymenophorea</taxon>
        <taxon>Peniculida</taxon>
        <taxon>Parameciidae</taxon>
        <taxon>Paramecium</taxon>
    </lineage>
</organism>
<accession>A0A8S1PNF8</accession>
<reference evidence="1" key="1">
    <citation type="submission" date="2021-01" db="EMBL/GenBank/DDBJ databases">
        <authorList>
            <consortium name="Genoscope - CEA"/>
            <person name="William W."/>
        </authorList>
    </citation>
    <scope>NUCLEOTIDE SEQUENCE</scope>
</reference>
<dbReference type="EMBL" id="CAJJDN010000082">
    <property type="protein sequence ID" value="CAD8104695.1"/>
    <property type="molecule type" value="Genomic_DNA"/>
</dbReference>
<dbReference type="Proteomes" id="UP000692954">
    <property type="component" value="Unassembled WGS sequence"/>
</dbReference>
<protein>
    <submittedName>
        <fullName evidence="1">Uncharacterized protein</fullName>
    </submittedName>
</protein>
<name>A0A8S1PNF8_9CILI</name>
<evidence type="ECO:0000313" key="1">
    <source>
        <dbReference type="EMBL" id="CAD8104695.1"/>
    </source>
</evidence>
<comment type="caution">
    <text evidence="1">The sequence shown here is derived from an EMBL/GenBank/DDBJ whole genome shotgun (WGS) entry which is preliminary data.</text>
</comment>
<dbReference type="AlphaFoldDB" id="A0A8S1PNF8"/>
<sequence>MGTCSSQKQNKNSVNQINQFNLSTQFPKLKDQIHFFDQISLEQLNQPDLSTFLSKHINKHRIVNEGKTWIAVNEVKCILNTKTTILIRNFIPETDAAIQLIYLLKQLISISIGAQELQVDFNEYAVELFHYFQAQLIQISIEVLLAVNTLIKKQEHWWNDNYFSWRKNYIQSMFKIKQPDVEKVEFILPFFEYIALLKECAKQFCNQLKSPDLIAIDIKAQQEVLEQFYTQLRTCFLQNQSIQTDSINWEHRMTSKQLEQRLQTYTLFIKKKNSIS</sequence>
<keyword evidence="2" id="KW-1185">Reference proteome</keyword>
<evidence type="ECO:0000313" key="2">
    <source>
        <dbReference type="Proteomes" id="UP000692954"/>
    </source>
</evidence>
<gene>
    <name evidence="1" type="ORF">PSON_ATCC_30995.1.T0820256</name>
</gene>
<proteinExistence type="predicted"/>
<dbReference type="OrthoDB" id="284306at2759"/>